<proteinExistence type="predicted"/>
<feature type="region of interest" description="Disordered" evidence="1">
    <location>
        <begin position="1"/>
        <end position="24"/>
    </location>
</feature>
<keyword evidence="4" id="KW-1185">Reference proteome</keyword>
<evidence type="ECO:0000313" key="4">
    <source>
        <dbReference type="Proteomes" id="UP000831536"/>
    </source>
</evidence>
<name>A0AAE9HIC6_9CAUD</name>
<sequence length="227" mass="24322">MNFHLNPVSSNSKTGPIPVSTSHKDTCPDACPLKAKGCYASYGPVNLHWKKISSGERGVDWNEFLRQVRSIRKGSLWRHNQAGDLPGMPHKADQIDTAMLDELVAANRGRKGFTYTHYPVIGNESNALAVHQANSAGFTINLSGNNIAHADSLKALDIAPVVTILPVDAPNVQISPAGNKIVACPAEKSDKVNCASCGLCQIADRDYIIGFRAHGTAKKTVNLIAKG</sequence>
<dbReference type="Proteomes" id="UP000831536">
    <property type="component" value="Segment"/>
</dbReference>
<feature type="domain" description="DUF7227" evidence="2">
    <location>
        <begin position="1"/>
        <end position="225"/>
    </location>
</feature>
<reference evidence="3" key="1">
    <citation type="journal article" date="2022" name="J. Appl. Microbiol.">
        <title>Bacteriophage-Antibiotic Combinations Against Multidrug-Resistant Pseudomonas aeruginosa.</title>
        <authorList>
            <person name="Holger D."/>
            <person name="Lev K.L."/>
            <person name="Kebriaei R."/>
            <person name="Morrisette T."/>
            <person name="Shah R."/>
            <person name="Alexander J."/>
            <person name="Lehman S.M."/>
            <person name="Rybak M.J."/>
        </authorList>
    </citation>
    <scope>NUCLEOTIDE SEQUENCE</scope>
</reference>
<dbReference type="EMBL" id="ON169972">
    <property type="protein sequence ID" value="UPW35968.1"/>
    <property type="molecule type" value="Genomic_DNA"/>
</dbReference>
<accession>A0AAE9HIC6</accession>
<evidence type="ECO:0000259" key="2">
    <source>
        <dbReference type="Pfam" id="PF23872"/>
    </source>
</evidence>
<evidence type="ECO:0000313" key="3">
    <source>
        <dbReference type="EMBL" id="UPW35968.1"/>
    </source>
</evidence>
<gene>
    <name evidence="3" type="ORF">EM_183</name>
</gene>
<dbReference type="Pfam" id="PF23872">
    <property type="entry name" value="DUF7227"/>
    <property type="match status" value="1"/>
</dbReference>
<protein>
    <recommendedName>
        <fullName evidence="2">DUF7227 domain-containing protein</fullName>
    </recommendedName>
</protein>
<evidence type="ECO:0000256" key="1">
    <source>
        <dbReference type="SAM" id="MobiDB-lite"/>
    </source>
</evidence>
<dbReference type="InterPro" id="IPR055651">
    <property type="entry name" value="DUF7227"/>
</dbReference>
<organism evidence="3 4">
    <name type="scientific">Pseudomonas phage EM</name>
    <dbReference type="NCBI Taxonomy" id="2936914"/>
    <lineage>
        <taxon>Viruses</taxon>
        <taxon>Duplodnaviria</taxon>
        <taxon>Heunggongvirae</taxon>
        <taxon>Uroviricota</taxon>
        <taxon>Caudoviricetes</taxon>
        <taxon>Vandenendeviridae</taxon>
        <taxon>Skurskavirinae</taxon>
        <taxon>Baldwinvirus</taxon>
        <taxon>Baldwinvirus EM</taxon>
    </lineage>
</organism>